<reference evidence="2 3" key="1">
    <citation type="submission" date="2019-08" db="EMBL/GenBank/DDBJ databases">
        <title>Deep-cultivation of Planctomycetes and their phenomic and genomic characterization uncovers novel biology.</title>
        <authorList>
            <person name="Wiegand S."/>
            <person name="Jogler M."/>
            <person name="Boedeker C."/>
            <person name="Pinto D."/>
            <person name="Vollmers J."/>
            <person name="Rivas-Marin E."/>
            <person name="Kohn T."/>
            <person name="Peeters S.H."/>
            <person name="Heuer A."/>
            <person name="Rast P."/>
            <person name="Oberbeckmann S."/>
            <person name="Bunk B."/>
            <person name="Jeske O."/>
            <person name="Meyerdierks A."/>
            <person name="Storesund J.E."/>
            <person name="Kallscheuer N."/>
            <person name="Luecker S."/>
            <person name="Lage O.M."/>
            <person name="Pohl T."/>
            <person name="Merkel B.J."/>
            <person name="Hornburger P."/>
            <person name="Mueller R.-W."/>
            <person name="Bruemmer F."/>
            <person name="Labrenz M."/>
            <person name="Spormann A.M."/>
            <person name="Op den Camp H."/>
            <person name="Overmann J."/>
            <person name="Amann R."/>
            <person name="Jetten M.S.M."/>
            <person name="Mascher T."/>
            <person name="Medema M.H."/>
            <person name="Devos D.P."/>
            <person name="Kaster A.-K."/>
            <person name="Ovreas L."/>
            <person name="Rohde M."/>
            <person name="Galperin M.Y."/>
            <person name="Jogler C."/>
        </authorList>
    </citation>
    <scope>NUCLEOTIDE SEQUENCE [LARGE SCALE GENOMIC DNA]</scope>
    <source>
        <strain evidence="2 3">OJF2</strain>
    </source>
</reference>
<sequence length="135" mass="14279" precursor="true">MIAMTRIDGGRRFAALACLAMAASLGASGCSGGSAHEVDPSRARDALVTALDAWKRGEDSKSIPAMTIQDLDWQRGAKLEGYEILGEGQSKGANLSVQVKLKIAAAPGKKAVEKPVYYLVGTSPSVTVFRDTLRR</sequence>
<gene>
    <name evidence="2" type="ORF">OJF2_22230</name>
</gene>
<dbReference type="EMBL" id="CP042997">
    <property type="protein sequence ID" value="QEH33717.1"/>
    <property type="molecule type" value="Genomic_DNA"/>
</dbReference>
<name>A0A5B9W0D0_9BACT</name>
<evidence type="ECO:0000256" key="1">
    <source>
        <dbReference type="SAM" id="SignalP"/>
    </source>
</evidence>
<dbReference type="AlphaFoldDB" id="A0A5B9W0D0"/>
<proteinExistence type="predicted"/>
<feature type="signal peptide" evidence="1">
    <location>
        <begin position="1"/>
        <end position="29"/>
    </location>
</feature>
<keyword evidence="1" id="KW-0732">Signal</keyword>
<keyword evidence="3" id="KW-1185">Reference proteome</keyword>
<dbReference type="PROSITE" id="PS51257">
    <property type="entry name" value="PROKAR_LIPOPROTEIN"/>
    <property type="match status" value="1"/>
</dbReference>
<dbReference type="KEGG" id="agv:OJF2_22230"/>
<evidence type="ECO:0008006" key="4">
    <source>
        <dbReference type="Google" id="ProtNLM"/>
    </source>
</evidence>
<feature type="chain" id="PRO_5022682393" description="Lipoprotein" evidence="1">
    <location>
        <begin position="30"/>
        <end position="135"/>
    </location>
</feature>
<accession>A0A5B9W0D0</accession>
<dbReference type="Proteomes" id="UP000324233">
    <property type="component" value="Chromosome"/>
</dbReference>
<evidence type="ECO:0000313" key="2">
    <source>
        <dbReference type="EMBL" id="QEH33717.1"/>
    </source>
</evidence>
<evidence type="ECO:0000313" key="3">
    <source>
        <dbReference type="Proteomes" id="UP000324233"/>
    </source>
</evidence>
<organism evidence="2 3">
    <name type="scientific">Aquisphaera giovannonii</name>
    <dbReference type="NCBI Taxonomy" id="406548"/>
    <lineage>
        <taxon>Bacteria</taxon>
        <taxon>Pseudomonadati</taxon>
        <taxon>Planctomycetota</taxon>
        <taxon>Planctomycetia</taxon>
        <taxon>Isosphaerales</taxon>
        <taxon>Isosphaeraceae</taxon>
        <taxon>Aquisphaera</taxon>
    </lineage>
</organism>
<protein>
    <recommendedName>
        <fullName evidence="4">Lipoprotein</fullName>
    </recommendedName>
</protein>